<dbReference type="PROSITE" id="PS00101">
    <property type="entry name" value="HEXAPEP_TRANSFERASES"/>
    <property type="match status" value="1"/>
</dbReference>
<evidence type="ECO:0000256" key="6">
    <source>
        <dbReference type="ARBA" id="ARBA00023315"/>
    </source>
</evidence>
<dbReference type="Proteomes" id="UP000628854">
    <property type="component" value="Unassembled WGS sequence"/>
</dbReference>
<comment type="caution">
    <text evidence="7">The sequence shown here is derived from an EMBL/GenBank/DDBJ whole genome shotgun (WGS) entry which is preliminary data.</text>
</comment>
<evidence type="ECO:0000256" key="4">
    <source>
        <dbReference type="ARBA" id="ARBA00022737"/>
    </source>
</evidence>
<keyword evidence="1" id="KW-0444">Lipid biosynthesis</keyword>
<accession>A0ABQ1J4Z4</accession>
<dbReference type="Gene3D" id="3.40.1390.10">
    <property type="entry name" value="MurE/MurF, N-terminal domain"/>
    <property type="match status" value="1"/>
</dbReference>
<reference evidence="8" key="1">
    <citation type="journal article" date="2019" name="Int. J. Syst. Evol. Microbiol.">
        <title>The Global Catalogue of Microorganisms (GCM) 10K type strain sequencing project: providing services to taxonomists for standard genome sequencing and annotation.</title>
        <authorList>
            <consortium name="The Broad Institute Genomics Platform"/>
            <consortium name="The Broad Institute Genome Sequencing Center for Infectious Disease"/>
            <person name="Wu L."/>
            <person name="Ma J."/>
        </authorList>
    </citation>
    <scope>NUCLEOTIDE SEQUENCE [LARGE SCALE GENOMIC DNA]</scope>
    <source>
        <strain evidence="8">CGMCC 1.15928</strain>
    </source>
</reference>
<dbReference type="InterPro" id="IPR011004">
    <property type="entry name" value="Trimer_LpxA-like_sf"/>
</dbReference>
<evidence type="ECO:0000256" key="5">
    <source>
        <dbReference type="ARBA" id="ARBA00023098"/>
    </source>
</evidence>
<sequence>MAVDSRFYEHLGPVSLSEIVTLTGASYSGNGVVQIMDVAASRSAGRGEVCYYEGTKPPAPGDINPEASACFVTQKFADALPESVAALIVALPRYAHYIASRSLVRYRNWSEQAGQTEPTNVHESAKVSPGAVIGAGAAIGDRTIIGPNAVIGPGVQIGRDCEIGANASIQSALIGNYVKVYSGARIGESGFGVMPGPDGATDAPQFGRVILQDHVTVGSNSCVDRGAFDDTIIGEHTKIDNLCQIAHNVVVGRNVLMASFAGISGTVTIGDGVMLGGRVGIADHVQVGDGAQIAASAGVFREIPAGETWGGTPAKPLRQWMKEIAWINRQVESGKKK</sequence>
<keyword evidence="2" id="KW-0441">Lipid A biosynthesis</keyword>
<dbReference type="SUPFAM" id="SSF51161">
    <property type="entry name" value="Trimeric LpxA-like enzymes"/>
    <property type="match status" value="1"/>
</dbReference>
<dbReference type="Gene3D" id="2.160.10.10">
    <property type="entry name" value="Hexapeptide repeat proteins"/>
    <property type="match status" value="1"/>
</dbReference>
<protein>
    <submittedName>
        <fullName evidence="7">UDP-3-O-acylglucosamine N-acyltransferase</fullName>
    </submittedName>
</protein>
<gene>
    <name evidence="7" type="primary">lpxD</name>
    <name evidence="7" type="ORF">GCM10011503_05260</name>
</gene>
<organism evidence="7 8">
    <name type="scientific">Henriciella pelagia</name>
    <dbReference type="NCBI Taxonomy" id="1977912"/>
    <lineage>
        <taxon>Bacteria</taxon>
        <taxon>Pseudomonadati</taxon>
        <taxon>Pseudomonadota</taxon>
        <taxon>Alphaproteobacteria</taxon>
        <taxon>Hyphomonadales</taxon>
        <taxon>Hyphomonadaceae</taxon>
        <taxon>Henriciella</taxon>
    </lineage>
</organism>
<dbReference type="InterPro" id="IPR001451">
    <property type="entry name" value="Hexapep"/>
</dbReference>
<name>A0ABQ1J4Z4_9PROT</name>
<dbReference type="RefSeq" id="WP_084393728.1">
    <property type="nucleotide sequence ID" value="NZ_BMKF01000001.1"/>
</dbReference>
<keyword evidence="4" id="KW-0677">Repeat</keyword>
<dbReference type="EMBL" id="BMKF01000001">
    <property type="protein sequence ID" value="GGB59722.1"/>
    <property type="molecule type" value="Genomic_DNA"/>
</dbReference>
<proteinExistence type="predicted"/>
<keyword evidence="6" id="KW-0012">Acyltransferase</keyword>
<dbReference type="NCBIfam" id="TIGR01853">
    <property type="entry name" value="lipid_A_lpxD"/>
    <property type="match status" value="1"/>
</dbReference>
<dbReference type="Pfam" id="PF00132">
    <property type="entry name" value="Hexapep"/>
    <property type="match status" value="3"/>
</dbReference>
<dbReference type="CDD" id="cd03352">
    <property type="entry name" value="LbH_LpxD"/>
    <property type="match status" value="1"/>
</dbReference>
<evidence type="ECO:0000313" key="7">
    <source>
        <dbReference type="EMBL" id="GGB59722.1"/>
    </source>
</evidence>
<evidence type="ECO:0000256" key="3">
    <source>
        <dbReference type="ARBA" id="ARBA00022679"/>
    </source>
</evidence>
<keyword evidence="5" id="KW-0443">Lipid metabolism</keyword>
<evidence type="ECO:0000256" key="2">
    <source>
        <dbReference type="ARBA" id="ARBA00022556"/>
    </source>
</evidence>
<keyword evidence="8" id="KW-1185">Reference proteome</keyword>
<evidence type="ECO:0000313" key="8">
    <source>
        <dbReference type="Proteomes" id="UP000628854"/>
    </source>
</evidence>
<dbReference type="NCBIfam" id="NF002060">
    <property type="entry name" value="PRK00892.1"/>
    <property type="match status" value="1"/>
</dbReference>
<dbReference type="PANTHER" id="PTHR43378:SF2">
    <property type="entry name" value="UDP-3-O-ACYLGLUCOSAMINE N-ACYLTRANSFERASE 1, MITOCHONDRIAL-RELATED"/>
    <property type="match status" value="1"/>
</dbReference>
<dbReference type="InterPro" id="IPR007691">
    <property type="entry name" value="LpxD"/>
</dbReference>
<keyword evidence="3" id="KW-0808">Transferase</keyword>
<evidence type="ECO:0000256" key="1">
    <source>
        <dbReference type="ARBA" id="ARBA00022516"/>
    </source>
</evidence>
<dbReference type="PANTHER" id="PTHR43378">
    <property type="entry name" value="UDP-3-O-ACYLGLUCOSAMINE N-ACYLTRANSFERASE"/>
    <property type="match status" value="1"/>
</dbReference>
<dbReference type="InterPro" id="IPR018357">
    <property type="entry name" value="Hexapep_transf_CS"/>
</dbReference>